<sequence>MNVHHAITEISGPTITEQLTDFIMDCEYSTVPDEVIQRFRMFILDYLGVALTGSYSRSSEIIAQVVEELGGKETATVVGRSYKANAALGALVNGTTGHAVEMDDDHRTSVLHPAVAVVPAAMAAAELVGAKGDKLIEGVICGYELMCRIGDAFLGTMYDEGFHPTGACGVFGAAAAAGKILGLDRDQMVAALGIAGTQAAGLEEWKTDGSWIKRLHPGKSAEAGILSVLLAKNGYTGPSTIIEGVHGFLKAFSFERKWDVNMILDGLGTEYRGYGTSFKPYAGCRFYHQVIDATLALTSEHKIDAASVKDAKVRVYRTAYQTLCTPKSRRYRPTSVVDAQFSIPFSVAASIIHGPVMPVHYSEEAIHDPAVLDLCARVEGIPDDEYEKGYPARFPTEVTINTYDGRSVTAYRDLPSGDPENPIYEEKGRFEREIVEKFRALLGYLPDYADRTDTMVSRLSALGPQDDVTELLSLFTPAGRA</sequence>
<dbReference type="Pfam" id="PF03972">
    <property type="entry name" value="MmgE_PrpD_N"/>
    <property type="match status" value="1"/>
</dbReference>
<accession>A0A934IR28</accession>
<comment type="similarity">
    <text evidence="1">Belongs to the PrpD family.</text>
</comment>
<dbReference type="RefSeq" id="WP_198883007.1">
    <property type="nucleotide sequence ID" value="NZ_JAEKJA010000012.1"/>
</dbReference>
<evidence type="ECO:0000256" key="1">
    <source>
        <dbReference type="ARBA" id="ARBA00006174"/>
    </source>
</evidence>
<keyword evidence="5" id="KW-1185">Reference proteome</keyword>
<dbReference type="GO" id="GO:0016829">
    <property type="term" value="F:lyase activity"/>
    <property type="evidence" value="ECO:0007669"/>
    <property type="project" value="InterPro"/>
</dbReference>
<dbReference type="Pfam" id="PF19305">
    <property type="entry name" value="MmgE_PrpD_C"/>
    <property type="match status" value="1"/>
</dbReference>
<feature type="domain" description="MmgE/PrpD C-terminal" evidence="3">
    <location>
        <begin position="281"/>
        <end position="455"/>
    </location>
</feature>
<dbReference type="PANTHER" id="PTHR16943">
    <property type="entry name" value="2-METHYLCITRATE DEHYDRATASE-RELATED"/>
    <property type="match status" value="1"/>
</dbReference>
<dbReference type="InterPro" id="IPR045336">
    <property type="entry name" value="MmgE_PrpD_N"/>
</dbReference>
<evidence type="ECO:0000259" key="3">
    <source>
        <dbReference type="Pfam" id="PF19305"/>
    </source>
</evidence>
<feature type="domain" description="MmgE/PrpD N-terminal" evidence="2">
    <location>
        <begin position="17"/>
        <end position="259"/>
    </location>
</feature>
<dbReference type="Gene3D" id="3.30.1330.120">
    <property type="entry name" value="2-methylcitrate dehydratase PrpD"/>
    <property type="match status" value="1"/>
</dbReference>
<organism evidence="4 5">
    <name type="scientific">Acuticoccus mangrovi</name>
    <dbReference type="NCBI Taxonomy" id="2796142"/>
    <lineage>
        <taxon>Bacteria</taxon>
        <taxon>Pseudomonadati</taxon>
        <taxon>Pseudomonadota</taxon>
        <taxon>Alphaproteobacteria</taxon>
        <taxon>Hyphomicrobiales</taxon>
        <taxon>Amorphaceae</taxon>
        <taxon>Acuticoccus</taxon>
    </lineage>
</organism>
<evidence type="ECO:0000259" key="2">
    <source>
        <dbReference type="Pfam" id="PF03972"/>
    </source>
</evidence>
<protein>
    <submittedName>
        <fullName evidence="4">MmgE/PrpD family protein</fullName>
    </submittedName>
</protein>
<dbReference type="Proteomes" id="UP000609531">
    <property type="component" value="Unassembled WGS sequence"/>
</dbReference>
<comment type="caution">
    <text evidence="4">The sequence shown here is derived from an EMBL/GenBank/DDBJ whole genome shotgun (WGS) entry which is preliminary data.</text>
</comment>
<dbReference type="InterPro" id="IPR042183">
    <property type="entry name" value="MmgE/PrpD_sf_1"/>
</dbReference>
<name>A0A934IR28_9HYPH</name>
<dbReference type="InterPro" id="IPR005656">
    <property type="entry name" value="MmgE_PrpD"/>
</dbReference>
<dbReference type="InterPro" id="IPR045337">
    <property type="entry name" value="MmgE_PrpD_C"/>
</dbReference>
<dbReference type="EMBL" id="JAEKJA010000012">
    <property type="protein sequence ID" value="MBJ3777110.1"/>
    <property type="molecule type" value="Genomic_DNA"/>
</dbReference>
<dbReference type="SUPFAM" id="SSF103378">
    <property type="entry name" value="2-methylcitrate dehydratase PrpD"/>
    <property type="match status" value="1"/>
</dbReference>
<dbReference type="PANTHER" id="PTHR16943:SF8">
    <property type="entry name" value="2-METHYLCITRATE DEHYDRATASE"/>
    <property type="match status" value="1"/>
</dbReference>
<dbReference type="InterPro" id="IPR042188">
    <property type="entry name" value="MmgE/PrpD_sf_2"/>
</dbReference>
<dbReference type="Gene3D" id="1.10.4100.10">
    <property type="entry name" value="2-methylcitrate dehydratase PrpD"/>
    <property type="match status" value="1"/>
</dbReference>
<proteinExistence type="inferred from homology"/>
<evidence type="ECO:0000313" key="5">
    <source>
        <dbReference type="Proteomes" id="UP000609531"/>
    </source>
</evidence>
<reference evidence="4" key="1">
    <citation type="submission" date="2020-12" db="EMBL/GenBank/DDBJ databases">
        <title>Bacterial taxonomy.</title>
        <authorList>
            <person name="Pan X."/>
        </authorList>
    </citation>
    <scope>NUCLEOTIDE SEQUENCE</scope>
    <source>
        <strain evidence="4">B2012</strain>
    </source>
</reference>
<gene>
    <name evidence="4" type="ORF">JCR33_15490</name>
</gene>
<dbReference type="InterPro" id="IPR036148">
    <property type="entry name" value="MmgE/PrpD_sf"/>
</dbReference>
<dbReference type="AlphaFoldDB" id="A0A934IR28"/>
<evidence type="ECO:0000313" key="4">
    <source>
        <dbReference type="EMBL" id="MBJ3777110.1"/>
    </source>
</evidence>